<dbReference type="InterPro" id="IPR013856">
    <property type="entry name" value="Peptidase_M4_domain"/>
</dbReference>
<dbReference type="Pfam" id="PF07504">
    <property type="entry name" value="FTP"/>
    <property type="match status" value="1"/>
</dbReference>
<proteinExistence type="predicted"/>
<dbReference type="InterPro" id="IPR011096">
    <property type="entry name" value="FTP_domain"/>
</dbReference>
<dbReference type="GO" id="GO:0046872">
    <property type="term" value="F:metal ion binding"/>
    <property type="evidence" value="ECO:0007669"/>
    <property type="project" value="UniProtKB-KW"/>
</dbReference>
<dbReference type="EMBL" id="JABJRC010000009">
    <property type="protein sequence ID" value="NOL44608.1"/>
    <property type="molecule type" value="Genomic_DNA"/>
</dbReference>
<keyword evidence="5" id="KW-0862">Zinc</keyword>
<organism evidence="10 11">
    <name type="scientific">Kribbella sandramycini</name>
    <dbReference type="NCBI Taxonomy" id="60450"/>
    <lineage>
        <taxon>Bacteria</taxon>
        <taxon>Bacillati</taxon>
        <taxon>Actinomycetota</taxon>
        <taxon>Actinomycetes</taxon>
        <taxon>Propionibacteriales</taxon>
        <taxon>Kribbellaceae</taxon>
        <taxon>Kribbella</taxon>
    </lineage>
</organism>
<dbReference type="Gene3D" id="1.10.390.10">
    <property type="entry name" value="Neutral Protease Domain 2"/>
    <property type="match status" value="1"/>
</dbReference>
<dbReference type="InterPro" id="IPR050728">
    <property type="entry name" value="Zinc_Metalloprotease_M4"/>
</dbReference>
<dbReference type="PANTHER" id="PTHR33794:SF1">
    <property type="entry name" value="BACILLOLYSIN"/>
    <property type="match status" value="1"/>
</dbReference>
<dbReference type="SUPFAM" id="SSF55486">
    <property type="entry name" value="Metalloproteases ('zincins'), catalytic domain"/>
    <property type="match status" value="1"/>
</dbReference>
<keyword evidence="6" id="KW-0482">Metalloprotease</keyword>
<sequence length="608" mass="63901">MVCRRSIESIVGAGVNAGRAGSRRPREGKPLLCVIARGPRATFPCLVYRNSSWFQDAVFGGTPCFPPHRPVRSTTVRNFPAHRRAVRLAAASGLTVALVGASLANTSFAASPVEQSTPPDATATAVAAADKAVNALGLRKSSAEQFVRLGVVEGGDATTQDVFYVNYDKTYQGLPVVGGDAVVSTDAAGNVLSTMVASKAPIAVSTTPKLTSARATTAARGSFTSVAATGKPELVVLVVDQPKPILAWRVPVSGKAKHAGHDHGTGDTQELVYVDAATGRVAYNSEMTASGTGTGVWNRTGLSFGTTLSGGTYRMTDPARPGLSCIDYSTNAVMSDADDVWGSASRTDKVSGCVDVMYVAKGEWDLLKNWYGRNGLNGSGSWADAEVGLPDINAYWNHSANPGGVTFGYNNQNQWITATDVVAHEYGHGLDALTPSGISGGRTQEAVADIWGAITEAYLNNPNDKPDYTVGEQVNLVGQGPIRHMYKPDNVSGHPNCWSTSLPTSVHAAAGPMNHWFYLLAEGTNPTNGQPVSPTCNSTTLTGIGIQEAGRIFYNAMLMKTSGMTYGKYRISTLQAAKNLDATCAKYNKVKAAWAAVNLGAQPGEPTC</sequence>
<keyword evidence="1" id="KW-0645">Protease</keyword>
<dbReference type="GO" id="GO:0006508">
    <property type="term" value="P:proteolysis"/>
    <property type="evidence" value="ECO:0007669"/>
    <property type="project" value="UniProtKB-KW"/>
</dbReference>
<accession>A0A7Y4L5C6</accession>
<name>A0A7Y4L5C6_9ACTN</name>
<protein>
    <submittedName>
        <fullName evidence="10">M4 family metallopeptidase</fullName>
    </submittedName>
</protein>
<feature type="domain" description="Peptidase M4" evidence="7">
    <location>
        <begin position="291"/>
        <end position="430"/>
    </location>
</feature>
<dbReference type="InterPro" id="IPR001570">
    <property type="entry name" value="Peptidase_M4_C_domain"/>
</dbReference>
<keyword evidence="4" id="KW-0378">Hydrolase</keyword>
<keyword evidence="3" id="KW-0732">Signal</keyword>
<comment type="caution">
    <text evidence="10">The sequence shown here is derived from an EMBL/GenBank/DDBJ whole genome shotgun (WGS) entry which is preliminary data.</text>
</comment>
<evidence type="ECO:0000259" key="9">
    <source>
        <dbReference type="Pfam" id="PF07504"/>
    </source>
</evidence>
<dbReference type="Gene3D" id="3.10.170.10">
    <property type="match status" value="1"/>
</dbReference>
<gene>
    <name evidence="10" type="ORF">HPO96_30610</name>
</gene>
<dbReference type="Pfam" id="PF02868">
    <property type="entry name" value="Peptidase_M4_C"/>
    <property type="match status" value="1"/>
</dbReference>
<dbReference type="AlphaFoldDB" id="A0A7Y4L5C6"/>
<dbReference type="GO" id="GO:0004222">
    <property type="term" value="F:metalloendopeptidase activity"/>
    <property type="evidence" value="ECO:0007669"/>
    <property type="project" value="InterPro"/>
</dbReference>
<dbReference type="InterPro" id="IPR027268">
    <property type="entry name" value="Peptidase_M4/M1_CTD_sf"/>
</dbReference>
<evidence type="ECO:0000313" key="10">
    <source>
        <dbReference type="EMBL" id="NOL44608.1"/>
    </source>
</evidence>
<evidence type="ECO:0000259" key="7">
    <source>
        <dbReference type="Pfam" id="PF01447"/>
    </source>
</evidence>
<evidence type="ECO:0000256" key="3">
    <source>
        <dbReference type="ARBA" id="ARBA00022729"/>
    </source>
</evidence>
<reference evidence="10 11" key="1">
    <citation type="submission" date="2020-05" db="EMBL/GenBank/DDBJ databases">
        <title>Genome sequence of Kribbella sandramycini ATCC 39419.</title>
        <authorList>
            <person name="Maclea K.S."/>
            <person name="Fair J.L."/>
        </authorList>
    </citation>
    <scope>NUCLEOTIDE SEQUENCE [LARGE SCALE GENOMIC DNA]</scope>
    <source>
        <strain evidence="10 11">ATCC 39419</strain>
    </source>
</reference>
<evidence type="ECO:0000256" key="1">
    <source>
        <dbReference type="ARBA" id="ARBA00022670"/>
    </source>
</evidence>
<evidence type="ECO:0000313" key="11">
    <source>
        <dbReference type="Proteomes" id="UP000534306"/>
    </source>
</evidence>
<feature type="domain" description="FTP" evidence="9">
    <location>
        <begin position="165"/>
        <end position="193"/>
    </location>
</feature>
<feature type="domain" description="Peptidase M4 C-terminal" evidence="8">
    <location>
        <begin position="443"/>
        <end position="598"/>
    </location>
</feature>
<dbReference type="CDD" id="cd09597">
    <property type="entry name" value="M4_TLP"/>
    <property type="match status" value="1"/>
</dbReference>
<dbReference type="Pfam" id="PF01447">
    <property type="entry name" value="Peptidase_M4"/>
    <property type="match status" value="1"/>
</dbReference>
<evidence type="ECO:0000256" key="6">
    <source>
        <dbReference type="ARBA" id="ARBA00023049"/>
    </source>
</evidence>
<evidence type="ECO:0000256" key="4">
    <source>
        <dbReference type="ARBA" id="ARBA00022801"/>
    </source>
</evidence>
<evidence type="ECO:0000259" key="8">
    <source>
        <dbReference type="Pfam" id="PF02868"/>
    </source>
</evidence>
<dbReference type="PANTHER" id="PTHR33794">
    <property type="entry name" value="BACILLOLYSIN"/>
    <property type="match status" value="1"/>
</dbReference>
<evidence type="ECO:0000256" key="5">
    <source>
        <dbReference type="ARBA" id="ARBA00022833"/>
    </source>
</evidence>
<dbReference type="Proteomes" id="UP000534306">
    <property type="component" value="Unassembled WGS sequence"/>
</dbReference>
<keyword evidence="11" id="KW-1185">Reference proteome</keyword>
<evidence type="ECO:0000256" key="2">
    <source>
        <dbReference type="ARBA" id="ARBA00022723"/>
    </source>
</evidence>
<keyword evidence="2" id="KW-0479">Metal-binding</keyword>